<reference evidence="2 3" key="1">
    <citation type="journal article" date="2018" name="Mol. Plant">
        <title>The genome of Artemisia annua provides insight into the evolution of Asteraceae family and artemisinin biosynthesis.</title>
        <authorList>
            <person name="Shen Q."/>
            <person name="Zhang L."/>
            <person name="Liao Z."/>
            <person name="Wang S."/>
            <person name="Yan T."/>
            <person name="Shi P."/>
            <person name="Liu M."/>
            <person name="Fu X."/>
            <person name="Pan Q."/>
            <person name="Wang Y."/>
            <person name="Lv Z."/>
            <person name="Lu X."/>
            <person name="Zhang F."/>
            <person name="Jiang W."/>
            <person name="Ma Y."/>
            <person name="Chen M."/>
            <person name="Hao X."/>
            <person name="Li L."/>
            <person name="Tang Y."/>
            <person name="Lv G."/>
            <person name="Zhou Y."/>
            <person name="Sun X."/>
            <person name="Brodelius P.E."/>
            <person name="Rose J.K.C."/>
            <person name="Tang K."/>
        </authorList>
    </citation>
    <scope>NUCLEOTIDE SEQUENCE [LARGE SCALE GENOMIC DNA]</scope>
    <source>
        <strain evidence="3">cv. Huhao1</strain>
        <tissue evidence="2">Leaf</tissue>
    </source>
</reference>
<dbReference type="STRING" id="35608.A0A2U1LYU0"/>
<dbReference type="Proteomes" id="UP000245207">
    <property type="component" value="Unassembled WGS sequence"/>
</dbReference>
<comment type="caution">
    <text evidence="2">The sequence shown here is derived from an EMBL/GenBank/DDBJ whole genome shotgun (WGS) entry which is preliminary data.</text>
</comment>
<organism evidence="2 3">
    <name type="scientific">Artemisia annua</name>
    <name type="common">Sweet wormwood</name>
    <dbReference type="NCBI Taxonomy" id="35608"/>
    <lineage>
        <taxon>Eukaryota</taxon>
        <taxon>Viridiplantae</taxon>
        <taxon>Streptophyta</taxon>
        <taxon>Embryophyta</taxon>
        <taxon>Tracheophyta</taxon>
        <taxon>Spermatophyta</taxon>
        <taxon>Magnoliopsida</taxon>
        <taxon>eudicotyledons</taxon>
        <taxon>Gunneridae</taxon>
        <taxon>Pentapetalae</taxon>
        <taxon>asterids</taxon>
        <taxon>campanulids</taxon>
        <taxon>Asterales</taxon>
        <taxon>Asteraceae</taxon>
        <taxon>Asteroideae</taxon>
        <taxon>Anthemideae</taxon>
        <taxon>Artemisiinae</taxon>
        <taxon>Artemisia</taxon>
    </lineage>
</organism>
<dbReference type="InterPro" id="IPR040256">
    <property type="entry name" value="At4g02000-like"/>
</dbReference>
<dbReference type="AlphaFoldDB" id="A0A2U1LYU0"/>
<keyword evidence="3" id="KW-1185">Reference proteome</keyword>
<dbReference type="EMBL" id="PKPP01007159">
    <property type="protein sequence ID" value="PWA54185.1"/>
    <property type="molecule type" value="Genomic_DNA"/>
</dbReference>
<dbReference type="InterPro" id="IPR025558">
    <property type="entry name" value="DUF4283"/>
</dbReference>
<dbReference type="OrthoDB" id="1939300at2759"/>
<dbReference type="Pfam" id="PF14111">
    <property type="entry name" value="DUF4283"/>
    <property type="match status" value="1"/>
</dbReference>
<name>A0A2U1LYU0_ARTAN</name>
<gene>
    <name evidence="2" type="ORF">CTI12_AA436950</name>
</gene>
<sequence length="236" mass="26623">MCLNDRLSQELGGEKEVYMGMSKDECEVSSESVCDDNKTNEGSNEQTDGTIDVIEQTVSDKDDGDKLTNTEFVIFDEEIVIEGSMKWELSACGYFVGWKMTMLELSYNLFRMWGKHGVKHILNQGNGVFVFKFNNIQGLQTFIKSGQWIVNNKPMVVQKWDPSVNLDTNEPTILPVWVKLVNLPLEAWSSKGLSALAGRIGTPLIMDAMITRMCNQGMGRLGLLGYFLKSMHKKSW</sequence>
<evidence type="ECO:0000313" key="2">
    <source>
        <dbReference type="EMBL" id="PWA54185.1"/>
    </source>
</evidence>
<evidence type="ECO:0000259" key="1">
    <source>
        <dbReference type="Pfam" id="PF14111"/>
    </source>
</evidence>
<dbReference type="PANTHER" id="PTHR31286">
    <property type="entry name" value="GLYCINE-RICH CELL WALL STRUCTURAL PROTEIN 1.8-LIKE"/>
    <property type="match status" value="1"/>
</dbReference>
<dbReference type="PANTHER" id="PTHR31286:SF165">
    <property type="entry name" value="DUF4283 DOMAIN-CONTAINING PROTEIN"/>
    <property type="match status" value="1"/>
</dbReference>
<protein>
    <recommendedName>
        <fullName evidence="1">DUF4283 domain-containing protein</fullName>
    </recommendedName>
</protein>
<proteinExistence type="predicted"/>
<feature type="domain" description="DUF4283" evidence="1">
    <location>
        <begin position="86"/>
        <end position="166"/>
    </location>
</feature>
<accession>A0A2U1LYU0</accession>
<evidence type="ECO:0000313" key="3">
    <source>
        <dbReference type="Proteomes" id="UP000245207"/>
    </source>
</evidence>